<dbReference type="Proteomes" id="UP000319257">
    <property type="component" value="Unassembled WGS sequence"/>
</dbReference>
<name>A0A507BE72_9PEZI</name>
<dbReference type="EMBL" id="SKBQ01000025">
    <property type="protein sequence ID" value="TPX14830.1"/>
    <property type="molecule type" value="Genomic_DNA"/>
</dbReference>
<protein>
    <recommendedName>
        <fullName evidence="1">SRR1-like domain-containing protein</fullName>
    </recommendedName>
</protein>
<dbReference type="AlphaFoldDB" id="A0A507BE72"/>
<dbReference type="RefSeq" id="XP_030996541.1">
    <property type="nucleotide sequence ID" value="XM_031139405.1"/>
</dbReference>
<evidence type="ECO:0000313" key="3">
    <source>
        <dbReference type="Proteomes" id="UP000319257"/>
    </source>
</evidence>
<feature type="domain" description="SRR1-like" evidence="1">
    <location>
        <begin position="82"/>
        <end position="224"/>
    </location>
</feature>
<reference evidence="2 3" key="1">
    <citation type="submission" date="2019-06" db="EMBL/GenBank/DDBJ databases">
        <title>Draft genome sequence of the filamentous fungus Phialemoniopsis curvata isolated from diesel fuel.</title>
        <authorList>
            <person name="Varaljay V.A."/>
            <person name="Lyon W.J."/>
            <person name="Crouch A.L."/>
            <person name="Drake C.E."/>
            <person name="Hollomon J.M."/>
            <person name="Nadeau L.J."/>
            <person name="Nunn H.S."/>
            <person name="Stevenson B.S."/>
            <person name="Bojanowski C.L."/>
            <person name="Crookes-Goodson W.J."/>
        </authorList>
    </citation>
    <scope>NUCLEOTIDE SEQUENCE [LARGE SCALE GENOMIC DNA]</scope>
    <source>
        <strain evidence="2 3">D216</strain>
    </source>
</reference>
<keyword evidence="3" id="KW-1185">Reference proteome</keyword>
<accession>A0A507BE72</accession>
<dbReference type="OrthoDB" id="5230585at2759"/>
<gene>
    <name evidence="2" type="ORF">E0L32_004939</name>
</gene>
<dbReference type="PANTHER" id="PTHR42080">
    <property type="entry name" value="SRR1 DOMAIN-CONTAINING PROTEIN"/>
    <property type="match status" value="1"/>
</dbReference>
<proteinExistence type="predicted"/>
<evidence type="ECO:0000313" key="2">
    <source>
        <dbReference type="EMBL" id="TPX14830.1"/>
    </source>
</evidence>
<dbReference type="InterPro" id="IPR012942">
    <property type="entry name" value="SRR1-like"/>
</dbReference>
<dbReference type="PANTHER" id="PTHR42080:SF1">
    <property type="entry name" value="SRR1-LIKE DOMAIN-CONTAINING PROTEIN"/>
    <property type="match status" value="1"/>
</dbReference>
<evidence type="ECO:0000259" key="1">
    <source>
        <dbReference type="Pfam" id="PF07985"/>
    </source>
</evidence>
<sequence>MGLTDVFSTREPRVVYQDYWRLVKTQPDRPKETYHCAYLIDWINTSARNFRGVLADASLAFEKSQSAWNLSTTCHLLSLELNKRLDMDKVTKIVCFGLGDMCRKPPEWVMRSESLHGHDVEASFVQPSMLQHAIALTMMKICHDKTGNAVDLLAQDPDYTEQAKTILEINGFSVVGQHGAGGFAEVDDNSVVFSVFVKAPLKQIIADIARPILIITDGFEVFNDSA</sequence>
<dbReference type="GeneID" id="41972386"/>
<dbReference type="Pfam" id="PF07985">
    <property type="entry name" value="SRR1"/>
    <property type="match status" value="1"/>
</dbReference>
<dbReference type="InParanoid" id="A0A507BE72"/>
<organism evidence="2 3">
    <name type="scientific">Thyridium curvatum</name>
    <dbReference type="NCBI Taxonomy" id="1093900"/>
    <lineage>
        <taxon>Eukaryota</taxon>
        <taxon>Fungi</taxon>
        <taxon>Dikarya</taxon>
        <taxon>Ascomycota</taxon>
        <taxon>Pezizomycotina</taxon>
        <taxon>Sordariomycetes</taxon>
        <taxon>Sordariomycetidae</taxon>
        <taxon>Thyridiales</taxon>
        <taxon>Thyridiaceae</taxon>
        <taxon>Thyridium</taxon>
    </lineage>
</organism>
<comment type="caution">
    <text evidence="2">The sequence shown here is derived from an EMBL/GenBank/DDBJ whole genome shotgun (WGS) entry which is preliminary data.</text>
</comment>